<proteinExistence type="predicted"/>
<sequence length="15" mass="1778">MLPLDELMIHLLLVQ</sequence>
<protein>
    <submittedName>
        <fullName evidence="1">Uncharacterized protein</fullName>
    </submittedName>
</protein>
<evidence type="ECO:0000313" key="1">
    <source>
        <dbReference type="EMBL" id="JAD50077.1"/>
    </source>
</evidence>
<name>A0A0A9ASM5_ARUDO</name>
<organism evidence="1">
    <name type="scientific">Arundo donax</name>
    <name type="common">Giant reed</name>
    <name type="synonym">Donax arundinaceus</name>
    <dbReference type="NCBI Taxonomy" id="35708"/>
    <lineage>
        <taxon>Eukaryota</taxon>
        <taxon>Viridiplantae</taxon>
        <taxon>Streptophyta</taxon>
        <taxon>Embryophyta</taxon>
        <taxon>Tracheophyta</taxon>
        <taxon>Spermatophyta</taxon>
        <taxon>Magnoliopsida</taxon>
        <taxon>Liliopsida</taxon>
        <taxon>Poales</taxon>
        <taxon>Poaceae</taxon>
        <taxon>PACMAD clade</taxon>
        <taxon>Arundinoideae</taxon>
        <taxon>Arundineae</taxon>
        <taxon>Arundo</taxon>
    </lineage>
</organism>
<reference evidence="1" key="1">
    <citation type="submission" date="2014-09" db="EMBL/GenBank/DDBJ databases">
        <authorList>
            <person name="Magalhaes I.L.F."/>
            <person name="Oliveira U."/>
            <person name="Santos F.R."/>
            <person name="Vidigal T.H.D.A."/>
            <person name="Brescovit A.D."/>
            <person name="Santos A.J."/>
        </authorList>
    </citation>
    <scope>NUCLEOTIDE SEQUENCE</scope>
    <source>
        <tissue evidence="1">Shoot tissue taken approximately 20 cm above the soil surface</tissue>
    </source>
</reference>
<accession>A0A0A9ASM5</accession>
<dbReference type="EMBL" id="GBRH01247818">
    <property type="protein sequence ID" value="JAD50077.1"/>
    <property type="molecule type" value="Transcribed_RNA"/>
</dbReference>
<reference evidence="1" key="2">
    <citation type="journal article" date="2015" name="Data Brief">
        <title>Shoot transcriptome of the giant reed, Arundo donax.</title>
        <authorList>
            <person name="Barrero R.A."/>
            <person name="Guerrero F.D."/>
            <person name="Moolhuijzen P."/>
            <person name="Goolsby J.A."/>
            <person name="Tidwell J."/>
            <person name="Bellgard S.E."/>
            <person name="Bellgard M.I."/>
        </authorList>
    </citation>
    <scope>NUCLEOTIDE SEQUENCE</scope>
    <source>
        <tissue evidence="1">Shoot tissue taken approximately 20 cm above the soil surface</tissue>
    </source>
</reference>